<keyword evidence="2" id="KW-0732">Signal</keyword>
<dbReference type="Pfam" id="PF03767">
    <property type="entry name" value="Acid_phosphat_B"/>
    <property type="match status" value="1"/>
</dbReference>
<protein>
    <recommendedName>
        <fullName evidence="8">Acid phosphatase</fullName>
    </recommendedName>
</protein>
<dbReference type="InterPro" id="IPR005519">
    <property type="entry name" value="Acid_phosphat_B-like"/>
</dbReference>
<keyword evidence="7" id="KW-1185">Reference proteome</keyword>
<dbReference type="PANTHER" id="PTHR31284:SF19">
    <property type="entry name" value="VEGETATIVE STORAGE PROTEIN 1-RELATED"/>
    <property type="match status" value="1"/>
</dbReference>
<dbReference type="GO" id="GO:0003993">
    <property type="term" value="F:acid phosphatase activity"/>
    <property type="evidence" value="ECO:0007669"/>
    <property type="project" value="InterPro"/>
</dbReference>
<evidence type="ECO:0008006" key="8">
    <source>
        <dbReference type="Google" id="ProtNLM"/>
    </source>
</evidence>
<dbReference type="InterPro" id="IPR036412">
    <property type="entry name" value="HAD-like_sf"/>
</dbReference>
<accession>A0AA88ABI0</accession>
<dbReference type="NCBIfam" id="TIGR01675">
    <property type="entry name" value="plant-AP"/>
    <property type="match status" value="1"/>
</dbReference>
<evidence type="ECO:0000256" key="1">
    <source>
        <dbReference type="ARBA" id="ARBA00002410"/>
    </source>
</evidence>
<dbReference type="EMBL" id="BTGU01000006">
    <property type="protein sequence ID" value="GMN37116.1"/>
    <property type="molecule type" value="Genomic_DNA"/>
</dbReference>
<keyword evidence="3 5" id="KW-0758">Storage protein</keyword>
<evidence type="ECO:0000256" key="3">
    <source>
        <dbReference type="ARBA" id="ARBA00022761"/>
    </source>
</evidence>
<dbReference type="InterPro" id="IPR010028">
    <property type="entry name" value="Acid_phosphatase_pln"/>
</dbReference>
<dbReference type="PANTHER" id="PTHR31284">
    <property type="entry name" value="ACID PHOSPHATASE-LIKE PROTEIN"/>
    <property type="match status" value="1"/>
</dbReference>
<dbReference type="Gene3D" id="3.40.50.1000">
    <property type="entry name" value="HAD superfamily/HAD-like"/>
    <property type="match status" value="1"/>
</dbReference>
<sequence>MITNQIHLLRPKSGAGGSPIDGVSCLSWRFGVETNNVIGWTTIPEECEGYIGHYMLGSEYRKDSEVVTNEALLYAKSLNLSNHGKNVWVFDVDETTLSNLPYYAEHVFGVEPYNSTLFNEWVSKGNAPALPESLKLYNEILSLGIKVVFLTGRTENQRAVSETNLKSVGYHTWEKLILKGASFSGKTAEEYKSAQRKELVNAGYRIAGNIGDQWSDLLGTYTGDRTFKLPDPMYYIS</sequence>
<keyword evidence="4" id="KW-0325">Glycoprotein</keyword>
<evidence type="ECO:0000256" key="4">
    <source>
        <dbReference type="ARBA" id="ARBA00023180"/>
    </source>
</evidence>
<dbReference type="CDD" id="cd07535">
    <property type="entry name" value="HAD_VSP"/>
    <property type="match status" value="1"/>
</dbReference>
<dbReference type="SUPFAM" id="SSF56784">
    <property type="entry name" value="HAD-like"/>
    <property type="match status" value="1"/>
</dbReference>
<comment type="function">
    <text evidence="1 5">May function as somatic storage protein during early seedling development.</text>
</comment>
<organism evidence="6 7">
    <name type="scientific">Ficus carica</name>
    <name type="common">Common fig</name>
    <dbReference type="NCBI Taxonomy" id="3494"/>
    <lineage>
        <taxon>Eukaryota</taxon>
        <taxon>Viridiplantae</taxon>
        <taxon>Streptophyta</taxon>
        <taxon>Embryophyta</taxon>
        <taxon>Tracheophyta</taxon>
        <taxon>Spermatophyta</taxon>
        <taxon>Magnoliopsida</taxon>
        <taxon>eudicotyledons</taxon>
        <taxon>Gunneridae</taxon>
        <taxon>Pentapetalae</taxon>
        <taxon>rosids</taxon>
        <taxon>fabids</taxon>
        <taxon>Rosales</taxon>
        <taxon>Moraceae</taxon>
        <taxon>Ficeae</taxon>
        <taxon>Ficus</taxon>
    </lineage>
</organism>
<name>A0AA88ABI0_FICCA</name>
<dbReference type="InterPro" id="IPR014403">
    <property type="entry name" value="APS1/VSP"/>
</dbReference>
<comment type="similarity">
    <text evidence="5">Belongs to the APS1/VSP family.</text>
</comment>
<dbReference type="Proteomes" id="UP001187192">
    <property type="component" value="Unassembled WGS sequence"/>
</dbReference>
<dbReference type="AlphaFoldDB" id="A0AA88ABI0"/>
<dbReference type="PIRSF" id="PIRSF002674">
    <property type="entry name" value="VSP"/>
    <property type="match status" value="1"/>
</dbReference>
<dbReference type="InterPro" id="IPR023214">
    <property type="entry name" value="HAD_sf"/>
</dbReference>
<evidence type="ECO:0000256" key="5">
    <source>
        <dbReference type="PIRNR" id="PIRNR002674"/>
    </source>
</evidence>
<dbReference type="GO" id="GO:0045735">
    <property type="term" value="F:nutrient reservoir activity"/>
    <property type="evidence" value="ECO:0007669"/>
    <property type="project" value="UniProtKB-UniRule"/>
</dbReference>
<evidence type="ECO:0000256" key="2">
    <source>
        <dbReference type="ARBA" id="ARBA00022729"/>
    </source>
</evidence>
<reference evidence="6" key="1">
    <citation type="submission" date="2023-07" db="EMBL/GenBank/DDBJ databases">
        <title>draft genome sequence of fig (Ficus carica).</title>
        <authorList>
            <person name="Takahashi T."/>
            <person name="Nishimura K."/>
        </authorList>
    </citation>
    <scope>NUCLEOTIDE SEQUENCE</scope>
</reference>
<evidence type="ECO:0000313" key="6">
    <source>
        <dbReference type="EMBL" id="GMN37116.1"/>
    </source>
</evidence>
<gene>
    <name evidence="6" type="ORF">TIFTF001_006546</name>
</gene>
<comment type="caution">
    <text evidence="6">The sequence shown here is derived from an EMBL/GenBank/DDBJ whole genome shotgun (WGS) entry which is preliminary data.</text>
</comment>
<proteinExistence type="inferred from homology"/>
<evidence type="ECO:0000313" key="7">
    <source>
        <dbReference type="Proteomes" id="UP001187192"/>
    </source>
</evidence>